<dbReference type="SUPFAM" id="SSF53067">
    <property type="entry name" value="Actin-like ATPase domain"/>
    <property type="match status" value="1"/>
</dbReference>
<name>X1V292_9ZZZZ</name>
<dbReference type="GO" id="GO:0004856">
    <property type="term" value="F:D-xylulokinase activity"/>
    <property type="evidence" value="ECO:0007669"/>
    <property type="project" value="TreeGrafter"/>
</dbReference>
<evidence type="ECO:0000259" key="4">
    <source>
        <dbReference type="Pfam" id="PF02782"/>
    </source>
</evidence>
<dbReference type="Gene3D" id="3.30.420.40">
    <property type="match status" value="1"/>
</dbReference>
<dbReference type="EMBL" id="BARW01029145">
    <property type="protein sequence ID" value="GAJ06281.1"/>
    <property type="molecule type" value="Genomic_DNA"/>
</dbReference>
<dbReference type="InterPro" id="IPR043129">
    <property type="entry name" value="ATPase_NBD"/>
</dbReference>
<dbReference type="Pfam" id="PF02782">
    <property type="entry name" value="FGGY_C"/>
    <property type="match status" value="1"/>
</dbReference>
<reference evidence="5" key="1">
    <citation type="journal article" date="2014" name="Front. Microbiol.">
        <title>High frequency of phylogenetically diverse reductive dehalogenase-homologous genes in deep subseafloor sedimentary metagenomes.</title>
        <authorList>
            <person name="Kawai M."/>
            <person name="Futagami T."/>
            <person name="Toyoda A."/>
            <person name="Takaki Y."/>
            <person name="Nishi S."/>
            <person name="Hori S."/>
            <person name="Arai W."/>
            <person name="Tsubouchi T."/>
            <person name="Morono Y."/>
            <person name="Uchiyama I."/>
            <person name="Ito T."/>
            <person name="Fujiyama A."/>
            <person name="Inagaki F."/>
            <person name="Takami H."/>
        </authorList>
    </citation>
    <scope>NUCLEOTIDE SEQUENCE</scope>
    <source>
        <strain evidence="5">Expedition CK06-06</strain>
    </source>
</reference>
<comment type="caution">
    <text evidence="5">The sequence shown here is derived from an EMBL/GenBank/DDBJ whole genome shotgun (WGS) entry which is preliminary data.</text>
</comment>
<keyword evidence="2" id="KW-0808">Transferase</keyword>
<organism evidence="5">
    <name type="scientific">marine sediment metagenome</name>
    <dbReference type="NCBI Taxonomy" id="412755"/>
    <lineage>
        <taxon>unclassified sequences</taxon>
        <taxon>metagenomes</taxon>
        <taxon>ecological metagenomes</taxon>
    </lineage>
</organism>
<keyword evidence="3" id="KW-0418">Kinase</keyword>
<evidence type="ECO:0000256" key="2">
    <source>
        <dbReference type="ARBA" id="ARBA00022679"/>
    </source>
</evidence>
<protein>
    <recommendedName>
        <fullName evidence="4">Carbohydrate kinase FGGY C-terminal domain-containing protein</fullName>
    </recommendedName>
</protein>
<dbReference type="AlphaFoldDB" id="X1V292"/>
<evidence type="ECO:0000256" key="3">
    <source>
        <dbReference type="ARBA" id="ARBA00022777"/>
    </source>
</evidence>
<feature type="domain" description="Carbohydrate kinase FGGY C-terminal" evidence="4">
    <location>
        <begin position="1"/>
        <end position="60"/>
    </location>
</feature>
<feature type="non-terminal residue" evidence="5">
    <location>
        <position position="1"/>
    </location>
</feature>
<dbReference type="GO" id="GO:0005997">
    <property type="term" value="P:xylulose metabolic process"/>
    <property type="evidence" value="ECO:0007669"/>
    <property type="project" value="TreeGrafter"/>
</dbReference>
<evidence type="ECO:0000313" key="5">
    <source>
        <dbReference type="EMBL" id="GAJ06281.1"/>
    </source>
</evidence>
<evidence type="ECO:0000256" key="1">
    <source>
        <dbReference type="ARBA" id="ARBA00009156"/>
    </source>
</evidence>
<proteinExistence type="inferred from homology"/>
<dbReference type="PANTHER" id="PTHR10196:SF57">
    <property type="entry name" value="XYLULOSE KINASE"/>
    <property type="match status" value="1"/>
</dbReference>
<sequence length="136" mass="15781">EAQFLSMRLHSKWIGEKPEEIYATGGASANREILRVAADIFNTKVRIFDVPDSAALGAAFRSGKSYYDSINVKKEWSDLVKQFLYIEGSEVIRPTEACRQLYDDMLKIYGKYENFILKNAENPETYRLEFVEKYFN</sequence>
<dbReference type="InterPro" id="IPR018485">
    <property type="entry name" value="FGGY_C"/>
</dbReference>
<dbReference type="PANTHER" id="PTHR10196">
    <property type="entry name" value="SUGAR KINASE"/>
    <property type="match status" value="1"/>
</dbReference>
<comment type="similarity">
    <text evidence="1">Belongs to the FGGY kinase family.</text>
</comment>
<gene>
    <name evidence="5" type="ORF">S12H4_46909</name>
</gene>
<accession>X1V292</accession>
<dbReference type="GO" id="GO:0005829">
    <property type="term" value="C:cytosol"/>
    <property type="evidence" value="ECO:0007669"/>
    <property type="project" value="TreeGrafter"/>
</dbReference>